<dbReference type="Gene3D" id="2.60.40.1080">
    <property type="match status" value="3"/>
</dbReference>
<feature type="signal peptide" evidence="8">
    <location>
        <begin position="1"/>
        <end position="36"/>
    </location>
</feature>
<feature type="domain" description="BIG2" evidence="9">
    <location>
        <begin position="1351"/>
        <end position="1433"/>
    </location>
</feature>
<feature type="domain" description="Alpha-L-arabinofuranosidase C-terminal" evidence="10">
    <location>
        <begin position="857"/>
        <end position="1229"/>
    </location>
</feature>
<feature type="chain" id="PRO_5020881201" description="non-reducing end alpha-L-arabinofuranosidase" evidence="8">
    <location>
        <begin position="37"/>
        <end position="1519"/>
    </location>
</feature>
<dbReference type="SMART" id="SM00635">
    <property type="entry name" value="BID_2"/>
    <property type="match status" value="3"/>
</dbReference>
<dbReference type="InterPro" id="IPR013320">
    <property type="entry name" value="ConA-like_dom_sf"/>
</dbReference>
<dbReference type="GO" id="GO:0046373">
    <property type="term" value="P:L-arabinose metabolic process"/>
    <property type="evidence" value="ECO:0007669"/>
    <property type="project" value="InterPro"/>
</dbReference>
<dbReference type="Proteomes" id="UP000306509">
    <property type="component" value="Unassembled WGS sequence"/>
</dbReference>
<organism evidence="11 12">
    <name type="scientific">Robinsoniella peoriensis</name>
    <dbReference type="NCBI Taxonomy" id="180332"/>
    <lineage>
        <taxon>Bacteria</taxon>
        <taxon>Bacillati</taxon>
        <taxon>Bacillota</taxon>
        <taxon>Clostridia</taxon>
        <taxon>Lachnospirales</taxon>
        <taxon>Lachnospiraceae</taxon>
        <taxon>Robinsoniella</taxon>
    </lineage>
</organism>
<comment type="similarity">
    <text evidence="2">Belongs to the glycosyl hydrolase 51 family.</text>
</comment>
<dbReference type="Pfam" id="PF06964">
    <property type="entry name" value="Alpha-L-AF_C"/>
    <property type="match status" value="1"/>
</dbReference>
<evidence type="ECO:0000256" key="6">
    <source>
        <dbReference type="ARBA" id="ARBA00023180"/>
    </source>
</evidence>
<evidence type="ECO:0000259" key="9">
    <source>
        <dbReference type="SMART" id="SM00635"/>
    </source>
</evidence>
<dbReference type="Pfam" id="PF13385">
    <property type="entry name" value="Laminin_G_3"/>
    <property type="match status" value="1"/>
</dbReference>
<gene>
    <name evidence="11" type="ORF">DSM106044_03175</name>
</gene>
<evidence type="ECO:0000313" key="12">
    <source>
        <dbReference type="Proteomes" id="UP000306509"/>
    </source>
</evidence>
<dbReference type="Gene3D" id="3.20.20.80">
    <property type="entry name" value="Glycosidases"/>
    <property type="match status" value="1"/>
</dbReference>
<sequence length="1519" mass="166678" precursor="true">MEEKRTKGFKKKAKRVLSFALAFCVMATGVPATAFAQTEEKAVSGLIAHYDFKELSDNVPNGTTIKDVSGSNHDAVARGNKLTAKDSILAFPGGNYGSGAGYVELPRGLFDGQDTLTVSLWLQNKTGAGNYGGFYFGTEANSVNKDMPTQYFILDPMNPKGVMKAVMTNSYNASAPFSTEIGLGASGNPSDGPATSSDWELYSIVITPDNITGYLNGVKYKTYPLNLTVSDFGSNLVSYIGKSPYKDMFYKGGVKDLRIYNTALSEQEIADLYYGGTSSGDLLNRAKKELTIPEIRNGKVNCSFVEKITLTDTLLDGSVKVEWESDRTDIIAADGTVINPEETTTVHLTARLTSGSESDAKNFDITVIPNGDTVYSMVVDPYDQGADISQQMIGLFFEDINSAADGGLYPEMVKNYSFENYFNTISISEPGRGNQYSWKLHWVSDADNRFVVSQNGGLNDKNTNYAQITGNMILKNGGFAPMNNPNSAAMPMVKGESFDFSVWTKADSDYAGTLKVKVISETGKDLTEEAVIDLVNDGTWHKATATLESKKTQKGKLVLSISGAEDRAVLNMDMVSLSPQNTYGYGDTNYAYGKGIRKDLVEKLQGLNPSFIRFPGGCIIEGNAGRESYYNWENSIGPLEERKAIGNQWASDNGSYTNTYGYMQSYGFGYHEILKLCEDLGAEPFPILSAGVFCQFANGDNAPAAQGEELDKFAQHATNLIDYCWGSVSSSDPTQREWAEKRAENGHEDTFNLNYIGIGNENWKEKYLNNFEYIKNYVESYVSANYPDRKITIISSSGPAAEDESYRFAWDWLNEKNPGETLVDEHYYQSKEFMLNSDDRYDYYARKENGGSDVFLGEYATHLQDNRNNNLESAICDAAYMTGIERNGDIVRHASYAPLFEKIGSTNWSQNMIHFDEYDSFATPNYYTQQMFAQNYGTQVVNTTIEKQGENYSQNTGSPIIGTWLSEGYVSHVKVTREDGKVLLDDNFTANGAAGMTWKAVPGSTGSFNIANGKMSFSQGSGMNAVWIPQAINNPEWYDYVVEATVVKTAGREGFLVGAGAKDTENYFWYNIGGWDNKMTAVERARSGRGKVVIGNSFYGDFTPVLVNDEMKVTFNYGVNGKIEAGYVSDTVDKSNDFSGNLKPYQNDIYQVCSKDDEYIYLKLVNHDNVDKDITLTYPCQLASDQAEIICLSGEAGGENRIGDEWIKPVETTQSIVNSQIKYLVPAMSFSVIKVPYQKEIKVSDITLDRQSAVMEIGESITLNAQVSPEDATDPSVEWISSKPDIAAVENGTVKALKAGEAMITVKSGEKSASCAITVKAKTVIPPTPKPDPKPTPKPDPKPVPKPDVKPVTKSKIKLNAASIPLRIKQTTSAVKIKSSSIKGDKLKSAKSSDKKIASVKLKKGILQITGKKKGTATITVTSTKGGTAKVKVHVQKKEVATKSLKISKKVSLKRGKRLTLKVTRNPITTIQKLKWTCSDRKIASVSSKGVVKGLKKGEITITVKSSNGKRAKCVVKVR</sequence>
<dbReference type="InterPro" id="IPR017853">
    <property type="entry name" value="GH"/>
</dbReference>
<evidence type="ECO:0000256" key="1">
    <source>
        <dbReference type="ARBA" id="ARBA00001462"/>
    </source>
</evidence>
<evidence type="ECO:0000256" key="8">
    <source>
        <dbReference type="SAM" id="SignalP"/>
    </source>
</evidence>
<dbReference type="EMBL" id="QGQD01000060">
    <property type="protein sequence ID" value="TLD00085.1"/>
    <property type="molecule type" value="Genomic_DNA"/>
</dbReference>
<evidence type="ECO:0000256" key="3">
    <source>
        <dbReference type="ARBA" id="ARBA00012670"/>
    </source>
</evidence>
<keyword evidence="6" id="KW-0325">Glycoprotein</keyword>
<dbReference type="SMART" id="SM00813">
    <property type="entry name" value="Alpha-L-AF_C"/>
    <property type="match status" value="1"/>
</dbReference>
<dbReference type="GO" id="GO:0046556">
    <property type="term" value="F:alpha-L-arabinofuranosidase activity"/>
    <property type="evidence" value="ECO:0007669"/>
    <property type="project" value="UniProtKB-EC"/>
</dbReference>
<dbReference type="InterPro" id="IPR055235">
    <property type="entry name" value="ASD1_cat"/>
</dbReference>
<dbReference type="Pfam" id="PF22848">
    <property type="entry name" value="ASD1_dom"/>
    <property type="match status" value="1"/>
</dbReference>
<dbReference type="Pfam" id="PF20578">
    <property type="entry name" value="aBig_2"/>
    <property type="match status" value="1"/>
</dbReference>
<comment type="catalytic activity">
    <reaction evidence="1">
        <text>Hydrolysis of terminal non-reducing alpha-L-arabinofuranoside residues in alpha-L-arabinosides.</text>
        <dbReference type="EC" id="3.2.1.55"/>
    </reaction>
</comment>
<dbReference type="InterPro" id="IPR046780">
    <property type="entry name" value="aBig_2"/>
</dbReference>
<dbReference type="InterPro" id="IPR010720">
    <property type="entry name" value="Alpha-L-AF_C"/>
</dbReference>
<evidence type="ECO:0000256" key="4">
    <source>
        <dbReference type="ARBA" id="ARBA00022729"/>
    </source>
</evidence>
<feature type="region of interest" description="Disordered" evidence="7">
    <location>
        <begin position="1324"/>
        <end position="1354"/>
    </location>
</feature>
<dbReference type="InterPro" id="IPR008964">
    <property type="entry name" value="Invasin/intimin_cell_adhesion"/>
</dbReference>
<evidence type="ECO:0000256" key="5">
    <source>
        <dbReference type="ARBA" id="ARBA00022801"/>
    </source>
</evidence>
<accession>A0A4U8Q5G2</accession>
<dbReference type="RefSeq" id="WP_138002896.1">
    <property type="nucleotide sequence ID" value="NZ_QGQD01000060.1"/>
</dbReference>
<evidence type="ECO:0000256" key="2">
    <source>
        <dbReference type="ARBA" id="ARBA00007186"/>
    </source>
</evidence>
<dbReference type="PANTHER" id="PTHR31776">
    <property type="entry name" value="ALPHA-L-ARABINOFURANOSIDASE 1"/>
    <property type="match status" value="1"/>
</dbReference>
<keyword evidence="5 11" id="KW-0378">Hydrolase</keyword>
<proteinExistence type="inferred from homology"/>
<feature type="compositionally biased region" description="Basic and acidic residues" evidence="7">
    <location>
        <begin position="1331"/>
        <end position="1351"/>
    </location>
</feature>
<dbReference type="SUPFAM" id="SSF51445">
    <property type="entry name" value="(Trans)glycosidases"/>
    <property type="match status" value="1"/>
</dbReference>
<dbReference type="Pfam" id="PF02368">
    <property type="entry name" value="Big_2"/>
    <property type="match status" value="2"/>
</dbReference>
<dbReference type="SUPFAM" id="SSF49899">
    <property type="entry name" value="Concanavalin A-like lectins/glucanases"/>
    <property type="match status" value="1"/>
</dbReference>
<dbReference type="PANTHER" id="PTHR31776:SF0">
    <property type="entry name" value="ALPHA-L-ARABINOFURANOSIDASE 1"/>
    <property type="match status" value="1"/>
</dbReference>
<comment type="caution">
    <text evidence="11">The sequence shown here is derived from an EMBL/GenBank/DDBJ whole genome shotgun (WGS) entry which is preliminary data.</text>
</comment>
<dbReference type="SUPFAM" id="SSF49373">
    <property type="entry name" value="Invasin/intimin cell-adhesion fragments"/>
    <property type="match status" value="3"/>
</dbReference>
<evidence type="ECO:0000256" key="7">
    <source>
        <dbReference type="SAM" id="MobiDB-lite"/>
    </source>
</evidence>
<dbReference type="Gene3D" id="2.60.120.260">
    <property type="entry name" value="Galactose-binding domain-like"/>
    <property type="match status" value="1"/>
</dbReference>
<evidence type="ECO:0000259" key="10">
    <source>
        <dbReference type="SMART" id="SM00813"/>
    </source>
</evidence>
<keyword evidence="4 8" id="KW-0732">Signal</keyword>
<protein>
    <recommendedName>
        <fullName evidence="3">non-reducing end alpha-L-arabinofuranosidase</fullName>
        <ecNumber evidence="3">3.2.1.55</ecNumber>
    </recommendedName>
</protein>
<dbReference type="STRING" id="180332.GCA_000797495_01876"/>
<dbReference type="EC" id="3.2.1.55" evidence="3"/>
<keyword evidence="12" id="KW-1185">Reference proteome</keyword>
<reference evidence="11 12" key="1">
    <citation type="journal article" date="2019" name="Anaerobe">
        <title>Detection of Robinsoniella peoriensis in multiple bone samples of a trauma patient.</title>
        <authorList>
            <person name="Schrottner P."/>
            <person name="Hartwich K."/>
            <person name="Bunk B."/>
            <person name="Schober I."/>
            <person name="Helbig S."/>
            <person name="Rudolph W.W."/>
            <person name="Gunzer F."/>
        </authorList>
    </citation>
    <scope>NUCLEOTIDE SEQUENCE [LARGE SCALE GENOMIC DNA]</scope>
    <source>
        <strain evidence="11 12">DSM 106044</strain>
    </source>
</reference>
<keyword evidence="11" id="KW-0326">Glycosidase</keyword>
<dbReference type="InterPro" id="IPR003343">
    <property type="entry name" value="Big_2"/>
</dbReference>
<feature type="domain" description="BIG2" evidence="9">
    <location>
        <begin position="1242"/>
        <end position="1318"/>
    </location>
</feature>
<dbReference type="InterPro" id="IPR051563">
    <property type="entry name" value="Glycosyl_Hydrolase_51"/>
</dbReference>
<evidence type="ECO:0000313" key="11">
    <source>
        <dbReference type="EMBL" id="TLD00085.1"/>
    </source>
</evidence>
<name>A0A4U8Q5G2_9FIRM</name>
<dbReference type="Gene3D" id="2.60.120.200">
    <property type="match status" value="1"/>
</dbReference>
<feature type="domain" description="BIG2" evidence="9">
    <location>
        <begin position="1441"/>
        <end position="1516"/>
    </location>
</feature>